<reference evidence="1" key="3">
    <citation type="submission" date="2022-06" db="UniProtKB">
        <authorList>
            <consortium name="EnsemblPlants"/>
        </authorList>
    </citation>
    <scope>IDENTIFICATION</scope>
</reference>
<dbReference type="AlphaFoldDB" id="A0A8R7UJ76"/>
<evidence type="ECO:0000313" key="2">
    <source>
        <dbReference type="Proteomes" id="UP000015106"/>
    </source>
</evidence>
<name>A0A8R7UJ76_TRIUA</name>
<keyword evidence="2" id="KW-1185">Reference proteome</keyword>
<proteinExistence type="predicted"/>
<dbReference type="Proteomes" id="UP000015106">
    <property type="component" value="Chromosome 5"/>
</dbReference>
<accession>A0A8R7UJ76</accession>
<reference evidence="1" key="2">
    <citation type="submission" date="2018-03" db="EMBL/GenBank/DDBJ databases">
        <title>The Triticum urartu genome reveals the dynamic nature of wheat genome evolution.</title>
        <authorList>
            <person name="Ling H."/>
            <person name="Ma B."/>
            <person name="Shi X."/>
            <person name="Liu H."/>
            <person name="Dong L."/>
            <person name="Sun H."/>
            <person name="Cao Y."/>
            <person name="Gao Q."/>
            <person name="Zheng S."/>
            <person name="Li Y."/>
            <person name="Yu Y."/>
            <person name="Du H."/>
            <person name="Qi M."/>
            <person name="Li Y."/>
            <person name="Yu H."/>
            <person name="Cui Y."/>
            <person name="Wang N."/>
            <person name="Chen C."/>
            <person name="Wu H."/>
            <person name="Zhao Y."/>
            <person name="Zhang J."/>
            <person name="Li Y."/>
            <person name="Zhou W."/>
            <person name="Zhang B."/>
            <person name="Hu W."/>
            <person name="Eijk M."/>
            <person name="Tang J."/>
            <person name="Witsenboer H."/>
            <person name="Zhao S."/>
            <person name="Li Z."/>
            <person name="Zhang A."/>
            <person name="Wang D."/>
            <person name="Liang C."/>
        </authorList>
    </citation>
    <scope>NUCLEOTIDE SEQUENCE [LARGE SCALE GENOMIC DNA]</scope>
    <source>
        <strain evidence="1">cv. G1812</strain>
    </source>
</reference>
<organism evidence="1 2">
    <name type="scientific">Triticum urartu</name>
    <name type="common">Red wild einkorn</name>
    <name type="synonym">Crithodium urartu</name>
    <dbReference type="NCBI Taxonomy" id="4572"/>
    <lineage>
        <taxon>Eukaryota</taxon>
        <taxon>Viridiplantae</taxon>
        <taxon>Streptophyta</taxon>
        <taxon>Embryophyta</taxon>
        <taxon>Tracheophyta</taxon>
        <taxon>Spermatophyta</taxon>
        <taxon>Magnoliopsida</taxon>
        <taxon>Liliopsida</taxon>
        <taxon>Poales</taxon>
        <taxon>Poaceae</taxon>
        <taxon>BOP clade</taxon>
        <taxon>Pooideae</taxon>
        <taxon>Triticodae</taxon>
        <taxon>Triticeae</taxon>
        <taxon>Triticinae</taxon>
        <taxon>Triticum</taxon>
    </lineage>
</organism>
<dbReference type="Gramene" id="TuG1812G0500002454.01.T01">
    <property type="protein sequence ID" value="TuG1812G0500002454.01.T01.cds395187"/>
    <property type="gene ID" value="TuG1812G0500002454.01"/>
</dbReference>
<dbReference type="EnsemblPlants" id="TuG1812G0500002454.01.T01">
    <property type="protein sequence ID" value="TuG1812G0500002454.01.T01.cds395187"/>
    <property type="gene ID" value="TuG1812G0500002454.01"/>
</dbReference>
<sequence>MTLHKEKGTMKAIMGRVISHWTNFNWKVLNIMGILDGIDNLLTNSCGISNYPLIRH</sequence>
<evidence type="ECO:0000313" key="1">
    <source>
        <dbReference type="EnsemblPlants" id="TuG1812G0500002454.01.T01.cds395187"/>
    </source>
</evidence>
<protein>
    <submittedName>
        <fullName evidence="1">Uncharacterized protein</fullName>
    </submittedName>
</protein>
<reference evidence="2" key="1">
    <citation type="journal article" date="2013" name="Nature">
        <title>Draft genome of the wheat A-genome progenitor Triticum urartu.</title>
        <authorList>
            <person name="Ling H.Q."/>
            <person name="Zhao S."/>
            <person name="Liu D."/>
            <person name="Wang J."/>
            <person name="Sun H."/>
            <person name="Zhang C."/>
            <person name="Fan H."/>
            <person name="Li D."/>
            <person name="Dong L."/>
            <person name="Tao Y."/>
            <person name="Gao C."/>
            <person name="Wu H."/>
            <person name="Li Y."/>
            <person name="Cui Y."/>
            <person name="Guo X."/>
            <person name="Zheng S."/>
            <person name="Wang B."/>
            <person name="Yu K."/>
            <person name="Liang Q."/>
            <person name="Yang W."/>
            <person name="Lou X."/>
            <person name="Chen J."/>
            <person name="Feng M."/>
            <person name="Jian J."/>
            <person name="Zhang X."/>
            <person name="Luo G."/>
            <person name="Jiang Y."/>
            <person name="Liu J."/>
            <person name="Wang Z."/>
            <person name="Sha Y."/>
            <person name="Zhang B."/>
            <person name="Wu H."/>
            <person name="Tang D."/>
            <person name="Shen Q."/>
            <person name="Xue P."/>
            <person name="Zou S."/>
            <person name="Wang X."/>
            <person name="Liu X."/>
            <person name="Wang F."/>
            <person name="Yang Y."/>
            <person name="An X."/>
            <person name="Dong Z."/>
            <person name="Zhang K."/>
            <person name="Zhang X."/>
            <person name="Luo M.C."/>
            <person name="Dvorak J."/>
            <person name="Tong Y."/>
            <person name="Wang J."/>
            <person name="Yang H."/>
            <person name="Li Z."/>
            <person name="Wang D."/>
            <person name="Zhang A."/>
            <person name="Wang J."/>
        </authorList>
    </citation>
    <scope>NUCLEOTIDE SEQUENCE</scope>
    <source>
        <strain evidence="2">cv. G1812</strain>
    </source>
</reference>